<reference evidence="4" key="2">
    <citation type="submission" date="2019-06" db="EMBL/GenBank/DDBJ databases">
        <title>Genomics analysis of Aphanomyces spp. identifies a new class of oomycete effector associated with host adaptation.</title>
        <authorList>
            <person name="Gaulin E."/>
        </authorList>
    </citation>
    <scope>NUCLEOTIDE SEQUENCE</scope>
    <source>
        <strain evidence="4">CBS 578.67</strain>
    </source>
</reference>
<evidence type="ECO:0000313" key="4">
    <source>
        <dbReference type="EMBL" id="KAF0689136.1"/>
    </source>
</evidence>
<dbReference type="SUPFAM" id="SSF64268">
    <property type="entry name" value="PX domain"/>
    <property type="match status" value="1"/>
</dbReference>
<dbReference type="InterPro" id="IPR036871">
    <property type="entry name" value="PX_dom_sf"/>
</dbReference>
<feature type="domain" description="SWIM-type" evidence="3">
    <location>
        <begin position="45"/>
        <end position="83"/>
    </location>
</feature>
<keyword evidence="1" id="KW-0479">Metal-binding</keyword>
<accession>A0A485LGQ6</accession>
<dbReference type="OrthoDB" id="69202at2759"/>
<dbReference type="AlphaFoldDB" id="A0A485LGQ6"/>
<dbReference type="EMBL" id="VJMH01006520">
    <property type="protein sequence ID" value="KAF0689136.1"/>
    <property type="molecule type" value="Genomic_DNA"/>
</dbReference>
<name>A0A485LGQ6_9STRA</name>
<keyword evidence="6" id="KW-1185">Reference proteome</keyword>
<dbReference type="InterPro" id="IPR007527">
    <property type="entry name" value="Znf_SWIM"/>
</dbReference>
<dbReference type="Gene3D" id="3.30.1520.10">
    <property type="entry name" value="Phox-like domain"/>
    <property type="match status" value="1"/>
</dbReference>
<proteinExistence type="predicted"/>
<organism evidence="5 6">
    <name type="scientific">Aphanomyces stellatus</name>
    <dbReference type="NCBI Taxonomy" id="120398"/>
    <lineage>
        <taxon>Eukaryota</taxon>
        <taxon>Sar</taxon>
        <taxon>Stramenopiles</taxon>
        <taxon>Oomycota</taxon>
        <taxon>Saprolegniomycetes</taxon>
        <taxon>Saprolegniales</taxon>
        <taxon>Verrucalvaceae</taxon>
        <taxon>Aphanomyces</taxon>
    </lineage>
</organism>
<reference evidence="5 6" key="1">
    <citation type="submission" date="2019-03" db="EMBL/GenBank/DDBJ databases">
        <authorList>
            <person name="Gaulin E."/>
            <person name="Dumas B."/>
        </authorList>
    </citation>
    <scope>NUCLEOTIDE SEQUENCE [LARGE SCALE GENOMIC DNA]</scope>
    <source>
        <strain evidence="5">CBS 568.67</strain>
    </source>
</reference>
<evidence type="ECO:0000259" key="3">
    <source>
        <dbReference type="PROSITE" id="PS50966"/>
    </source>
</evidence>
<evidence type="ECO:0000256" key="2">
    <source>
        <dbReference type="SAM" id="MobiDB-lite"/>
    </source>
</evidence>
<dbReference type="GO" id="GO:0035091">
    <property type="term" value="F:phosphatidylinositol binding"/>
    <property type="evidence" value="ECO:0007669"/>
    <property type="project" value="InterPro"/>
</dbReference>
<protein>
    <submittedName>
        <fullName evidence="5">Aste57867_19408 protein</fullName>
    </submittedName>
</protein>
<dbReference type="PROSITE" id="PS50966">
    <property type="entry name" value="ZF_SWIM"/>
    <property type="match status" value="1"/>
</dbReference>
<evidence type="ECO:0000313" key="5">
    <source>
        <dbReference type="EMBL" id="VFT96122.1"/>
    </source>
</evidence>
<sequence>MSSFNVHTLTMHIMDYTVVENTVVYYKLELLDEQTGDCMTVLRRYSAIATFRQMLLKEIEASCICPPSSNACKHCLAALKAVNFPAKSWFPKDSKAIQPELVAARATELSYFLQDVVAVVREHAPLCSVNQAYLEAALGEILGAHAAFVPPPRARKGERSASCELPELSKPPMRERSESVPVTTKRLIL</sequence>
<evidence type="ECO:0000256" key="1">
    <source>
        <dbReference type="PROSITE-ProRule" id="PRU00325"/>
    </source>
</evidence>
<evidence type="ECO:0000313" key="6">
    <source>
        <dbReference type="Proteomes" id="UP000332933"/>
    </source>
</evidence>
<keyword evidence="1" id="KW-0863">Zinc-finger</keyword>
<dbReference type="EMBL" id="CAADRA010006541">
    <property type="protein sequence ID" value="VFT96122.1"/>
    <property type="molecule type" value="Genomic_DNA"/>
</dbReference>
<dbReference type="GO" id="GO:0008270">
    <property type="term" value="F:zinc ion binding"/>
    <property type="evidence" value="ECO:0007669"/>
    <property type="project" value="UniProtKB-KW"/>
</dbReference>
<gene>
    <name evidence="5" type="primary">Aste57867_19408</name>
    <name evidence="4" type="ORF">As57867_019344</name>
    <name evidence="5" type="ORF">ASTE57867_19408</name>
</gene>
<feature type="region of interest" description="Disordered" evidence="2">
    <location>
        <begin position="152"/>
        <end position="189"/>
    </location>
</feature>
<keyword evidence="1" id="KW-0862">Zinc</keyword>
<dbReference type="Proteomes" id="UP000332933">
    <property type="component" value="Unassembled WGS sequence"/>
</dbReference>